<dbReference type="GeneID" id="108994319"/>
<gene>
    <name evidence="2" type="primary">LOC108994319</name>
</gene>
<dbReference type="PANTHER" id="PTHR34222">
    <property type="entry name" value="GAG_PRE-INTEGRS DOMAIN-CONTAINING PROTEIN"/>
    <property type="match status" value="1"/>
</dbReference>
<sequence length="268" mass="30329">MATTDPPTTNPPTFKFEDLNNPINPYRLETSDNPGILLERFSPQNGPRIYELKKALANLSQDTDTVSIYYGKLKSLWDELSIYDPLPVCSCDSTKVISDRYQRDCVIQFLMGLHDSFTNVRDQLMLIDPLPPVTKVFSYIQQQERHRHITLVVPSIDTIALAARKFSPKPSNFVAKKDKSYYSYCKITGHTWAKCFKSGNAEAPLCTHCEMTGHRAERCYKLHGYPPGHKLHKPLIHAAVVESSTSLGSSESNMALTKKQYNELMALL</sequence>
<evidence type="ECO:0000313" key="2">
    <source>
        <dbReference type="RefSeq" id="XP_018825002.1"/>
    </source>
</evidence>
<keyword evidence="1" id="KW-1185">Reference proteome</keyword>
<dbReference type="KEGG" id="jre:108994319"/>
<protein>
    <submittedName>
        <fullName evidence="2">Uncharacterized protein LOC108994319</fullName>
    </submittedName>
</protein>
<dbReference type="AlphaFoldDB" id="A0A2I4F026"/>
<dbReference type="Gramene" id="Jr09_06220_p1">
    <property type="protein sequence ID" value="cds.Jr09_06220_p1"/>
    <property type="gene ID" value="Jr09_06220"/>
</dbReference>
<reference evidence="2" key="1">
    <citation type="submission" date="2025-08" db="UniProtKB">
        <authorList>
            <consortium name="RefSeq"/>
        </authorList>
    </citation>
    <scope>IDENTIFICATION</scope>
    <source>
        <tissue evidence="2">Leaves</tissue>
    </source>
</reference>
<dbReference type="PANTHER" id="PTHR34222:SF99">
    <property type="entry name" value="PROTEIN, PUTATIVE-RELATED"/>
    <property type="match status" value="1"/>
</dbReference>
<dbReference type="OrthoDB" id="5544992at2759"/>
<dbReference type="Proteomes" id="UP000235220">
    <property type="component" value="Chromosome 9"/>
</dbReference>
<accession>A0A2I4F026</accession>
<proteinExistence type="predicted"/>
<organism evidence="1 2">
    <name type="scientific">Juglans regia</name>
    <name type="common">English walnut</name>
    <dbReference type="NCBI Taxonomy" id="51240"/>
    <lineage>
        <taxon>Eukaryota</taxon>
        <taxon>Viridiplantae</taxon>
        <taxon>Streptophyta</taxon>
        <taxon>Embryophyta</taxon>
        <taxon>Tracheophyta</taxon>
        <taxon>Spermatophyta</taxon>
        <taxon>Magnoliopsida</taxon>
        <taxon>eudicotyledons</taxon>
        <taxon>Gunneridae</taxon>
        <taxon>Pentapetalae</taxon>
        <taxon>rosids</taxon>
        <taxon>fabids</taxon>
        <taxon>Fagales</taxon>
        <taxon>Juglandaceae</taxon>
        <taxon>Juglans</taxon>
    </lineage>
</organism>
<evidence type="ECO:0000313" key="1">
    <source>
        <dbReference type="Proteomes" id="UP000235220"/>
    </source>
</evidence>
<dbReference type="RefSeq" id="XP_018825002.1">
    <property type="nucleotide sequence ID" value="XM_018969457.1"/>
</dbReference>
<name>A0A2I4F026_JUGRE</name>